<reference evidence="2 3" key="1">
    <citation type="submission" date="2019-01" db="EMBL/GenBank/DDBJ databases">
        <authorList>
            <person name="Chen W.-M."/>
        </authorList>
    </citation>
    <scope>NUCLEOTIDE SEQUENCE [LARGE SCALE GENOMIC DNA]</scope>
    <source>
        <strain evidence="2 3">KYPY4</strain>
    </source>
</reference>
<dbReference type="PANTHER" id="PTHR43737">
    <property type="entry name" value="BLL7424 PROTEIN"/>
    <property type="match status" value="1"/>
</dbReference>
<sequence length="596" mass="63471">MLTQHIRRRFAVLALGGLMAACGGGGGGGDSAAPAPPVAAPPPAPVVEKPATRAEAARFLAQASFGATEASIDRVMSVGYAAWIDEQLALPAAPVHRTYWETRDAAIRAATPGTTANQDQVFESFWKQAVTGDDQLRQRVAYALSQIFVISMVDGTVGENPRAVAAWLDMLNSEGLGNYRSLLETVSRHPMMGVYLSHLRNQKADPRTGRVPDENYAREVLQLFSIGLVELNEDGSARTNAGNAIDTYTPADISGMAKVFTGWSWACPDWPDNSCFSQGTANGNSDPDRSFKAMLGYQQYHSTEVKTFLGTTIPAQSLGDPTASLRVAMDLLANHANVGPFIGRQLIQRLVTSNPSPAYVRAVSQAWANNGSGVRGDMKAVVKAVLMHPEARRVNDTSGKVREPVLKLAAYLRAFPHSSDTGFWRVGNTDNPATSLGQTPLRSPSVFNFYRPGYVAPGTAAAAANLVAPELQIAHETSVAAWVNFMRDNVASGVGQTNGTVNGVALNRRDIRPDFAAEIALANDATALVERVAEKLTWGQAGTALKAEIATAVGTIAIPALNTGGTNQAAIDTARRNRVNAAILLVLAAPEFQIQR</sequence>
<evidence type="ECO:0000256" key="1">
    <source>
        <dbReference type="SAM" id="SignalP"/>
    </source>
</evidence>
<dbReference type="EMBL" id="SACR01000001">
    <property type="protein sequence ID" value="RVU49705.1"/>
    <property type="molecule type" value="Genomic_DNA"/>
</dbReference>
<feature type="chain" id="PRO_5019136638" evidence="1">
    <location>
        <begin position="21"/>
        <end position="596"/>
    </location>
</feature>
<dbReference type="Proteomes" id="UP000285575">
    <property type="component" value="Unassembled WGS sequence"/>
</dbReference>
<dbReference type="InterPro" id="IPR014917">
    <property type="entry name" value="DUF1800"/>
</dbReference>
<proteinExistence type="predicted"/>
<dbReference type="RefSeq" id="WP_128227338.1">
    <property type="nucleotide sequence ID" value="NZ_SACR01000001.1"/>
</dbReference>
<protein>
    <submittedName>
        <fullName evidence="2">DUF1800 domain-containing protein</fullName>
    </submittedName>
</protein>
<gene>
    <name evidence="2" type="ORF">EOE66_03885</name>
</gene>
<dbReference type="OrthoDB" id="9772295at2"/>
<feature type="signal peptide" evidence="1">
    <location>
        <begin position="1"/>
        <end position="20"/>
    </location>
</feature>
<dbReference type="PANTHER" id="PTHR43737:SF1">
    <property type="entry name" value="DUF1501 DOMAIN-CONTAINING PROTEIN"/>
    <property type="match status" value="1"/>
</dbReference>
<evidence type="ECO:0000313" key="3">
    <source>
        <dbReference type="Proteomes" id="UP000285575"/>
    </source>
</evidence>
<dbReference type="AlphaFoldDB" id="A0A437RSH5"/>
<keyword evidence="1" id="KW-0732">Signal</keyword>
<evidence type="ECO:0000313" key="2">
    <source>
        <dbReference type="EMBL" id="RVU49705.1"/>
    </source>
</evidence>
<keyword evidence="3" id="KW-1185">Reference proteome</keyword>
<organism evidence="2 3">
    <name type="scientific">Rubrivivax rivuli</name>
    <dbReference type="NCBI Taxonomy" id="1862385"/>
    <lineage>
        <taxon>Bacteria</taxon>
        <taxon>Pseudomonadati</taxon>
        <taxon>Pseudomonadota</taxon>
        <taxon>Betaproteobacteria</taxon>
        <taxon>Burkholderiales</taxon>
        <taxon>Sphaerotilaceae</taxon>
        <taxon>Rubrivivax</taxon>
    </lineage>
</organism>
<accession>A0A437RSH5</accession>
<dbReference type="Pfam" id="PF08811">
    <property type="entry name" value="DUF1800"/>
    <property type="match status" value="1"/>
</dbReference>
<comment type="caution">
    <text evidence="2">The sequence shown here is derived from an EMBL/GenBank/DDBJ whole genome shotgun (WGS) entry which is preliminary data.</text>
</comment>
<dbReference type="PROSITE" id="PS51257">
    <property type="entry name" value="PROKAR_LIPOPROTEIN"/>
    <property type="match status" value="1"/>
</dbReference>
<name>A0A437RSH5_9BURK</name>